<accession>K4KLQ6</accession>
<keyword evidence="1" id="KW-0472">Membrane</keyword>
<keyword evidence="1" id="KW-0812">Transmembrane</keyword>
<dbReference type="HOGENOM" id="CLU_122399_0_0_6"/>
<reference evidence="2 3" key="1">
    <citation type="journal article" date="2013" name="Genome Announc.">
        <title>Complete genome sequence of Simiduia agarivorans SA1(T), a marine bacterium able to degrade a variety of polysaccharides.</title>
        <authorList>
            <person name="Lin S.Y."/>
            <person name="Shieh W.Y."/>
            <person name="Chen J.S."/>
            <person name="Tang S.L."/>
        </authorList>
    </citation>
    <scope>NUCLEOTIDE SEQUENCE [LARGE SCALE GENOMIC DNA]</scope>
    <source>
        <strain evidence="3">DSM 21679 / JCM 13881 / BCRC 17597 / SA1</strain>
    </source>
</reference>
<evidence type="ECO:0000256" key="1">
    <source>
        <dbReference type="SAM" id="Phobius"/>
    </source>
</evidence>
<proteinExistence type="predicted"/>
<evidence type="ECO:0000313" key="2">
    <source>
        <dbReference type="EMBL" id="AFV00110.1"/>
    </source>
</evidence>
<dbReference type="OrthoDB" id="678065at2"/>
<feature type="transmembrane region" description="Helical" evidence="1">
    <location>
        <begin position="61"/>
        <end position="88"/>
    </location>
</feature>
<dbReference type="AlphaFoldDB" id="K4KLQ6"/>
<dbReference type="eggNOG" id="ENOG5032TIJ">
    <property type="taxonomic scope" value="Bacteria"/>
</dbReference>
<gene>
    <name evidence="2" type="ordered locus">M5M_14875</name>
</gene>
<keyword evidence="3" id="KW-1185">Reference proteome</keyword>
<sequence>MRIIHKVGVYLVMLVVAVFVAAIYGVIQGQFSYTLSTEYFSQYRFKQLNILWAYDYPRLGVALVGAVTSWWVGAVLSIVVGLFGFMFSSPSLMAKYLTRTLCLVIGVVFSASVLGLGYGYYSIDHEAVVQIMPWMYPGVSDPIQFMRVGFMYNGSFIGGFLGLIFGVLYIIYSKFRYNNPLQPIAKSAVAD</sequence>
<name>K4KLQ6_SIMAS</name>
<feature type="transmembrane region" description="Helical" evidence="1">
    <location>
        <begin position="100"/>
        <end position="121"/>
    </location>
</feature>
<evidence type="ECO:0000313" key="3">
    <source>
        <dbReference type="Proteomes" id="UP000000466"/>
    </source>
</evidence>
<protein>
    <submittedName>
        <fullName evidence="2">Signal peptide-containing protein</fullName>
    </submittedName>
</protein>
<keyword evidence="1" id="KW-1133">Transmembrane helix</keyword>
<feature type="transmembrane region" description="Helical" evidence="1">
    <location>
        <begin position="150"/>
        <end position="172"/>
    </location>
</feature>
<dbReference type="Proteomes" id="UP000000466">
    <property type="component" value="Chromosome"/>
</dbReference>
<dbReference type="KEGG" id="saga:M5M_14875"/>
<dbReference type="EMBL" id="CP003746">
    <property type="protein sequence ID" value="AFV00110.1"/>
    <property type="molecule type" value="Genomic_DNA"/>
</dbReference>
<feature type="transmembrane region" description="Helical" evidence="1">
    <location>
        <begin position="7"/>
        <end position="27"/>
    </location>
</feature>
<dbReference type="RefSeq" id="WP_015048262.1">
    <property type="nucleotide sequence ID" value="NC_018868.3"/>
</dbReference>
<organism evidence="2 3">
    <name type="scientific">Simiduia agarivorans (strain DSM 21679 / JCM 13881 / BCRC 17597 / SA1)</name>
    <dbReference type="NCBI Taxonomy" id="1117647"/>
    <lineage>
        <taxon>Bacteria</taxon>
        <taxon>Pseudomonadati</taxon>
        <taxon>Pseudomonadota</taxon>
        <taxon>Gammaproteobacteria</taxon>
        <taxon>Cellvibrionales</taxon>
        <taxon>Cellvibrionaceae</taxon>
        <taxon>Simiduia</taxon>
    </lineage>
</organism>